<dbReference type="OrthoDB" id="9830448at2"/>
<dbReference type="AlphaFoldDB" id="B9L5L0"/>
<accession>B9L5L0</accession>
<name>B9L5L0_NAUPA</name>
<gene>
    <name evidence="1" type="ordered locus">NAMH_1255</name>
</gene>
<dbReference type="KEGG" id="nam:NAMH_1255"/>
<dbReference type="STRING" id="598659.NAMH_1255"/>
<dbReference type="Proteomes" id="UP000000448">
    <property type="component" value="Chromosome"/>
</dbReference>
<organism evidence="1 2">
    <name type="scientific">Nautilia profundicola (strain ATCC BAA-1463 / DSM 18972 / AmH)</name>
    <dbReference type="NCBI Taxonomy" id="598659"/>
    <lineage>
        <taxon>Bacteria</taxon>
        <taxon>Pseudomonadati</taxon>
        <taxon>Campylobacterota</taxon>
        <taxon>Epsilonproteobacteria</taxon>
        <taxon>Nautiliales</taxon>
        <taxon>Nautiliaceae</taxon>
        <taxon>Nautilia</taxon>
    </lineage>
</organism>
<evidence type="ECO:0000313" key="1">
    <source>
        <dbReference type="EMBL" id="ACM92461.1"/>
    </source>
</evidence>
<keyword evidence="2" id="KW-1185">Reference proteome</keyword>
<dbReference type="RefSeq" id="WP_012663832.1">
    <property type="nucleotide sequence ID" value="NC_012115.1"/>
</dbReference>
<protein>
    <submittedName>
        <fullName evidence="1">Uncharacterized protein</fullName>
    </submittedName>
</protein>
<sequence length="161" mass="19456">MNKRKNEALNQYLLDEKEFKIFISLKKRLEEYLEVLNYLYEIKKIKYTMIIIKSSEKSIKETLNYIRKTDIFLKIPYTQNHYIIILQNTECKSAVQFGSRLTSLINRTFMLNKKNITHKVSLISFEKIPPKSIDVCYEIIHILKKFKEKSSDDYWVEIKRF</sequence>
<evidence type="ECO:0000313" key="2">
    <source>
        <dbReference type="Proteomes" id="UP000000448"/>
    </source>
</evidence>
<reference evidence="1 2" key="1">
    <citation type="journal article" date="2009" name="PLoS Genet.">
        <title>Adaptations to submarine hydrothermal environments exemplified by the genome of Nautilia profundicola.</title>
        <authorList>
            <person name="Campbell B.J."/>
            <person name="Smith J.L."/>
            <person name="Hanson T.E."/>
            <person name="Klotz M.G."/>
            <person name="Stein L.Y."/>
            <person name="Lee C.K."/>
            <person name="Wu D."/>
            <person name="Robinson J.M."/>
            <person name="Khouri H.M."/>
            <person name="Eisen J.A."/>
            <person name="Cary S.C."/>
        </authorList>
    </citation>
    <scope>NUCLEOTIDE SEQUENCE [LARGE SCALE GENOMIC DNA]</scope>
    <source>
        <strain evidence="2">ATCC BAA-1463 / DSM 18972 / AmH</strain>
    </source>
</reference>
<dbReference type="HOGENOM" id="CLU_1641907_0_0_7"/>
<proteinExistence type="predicted"/>
<dbReference type="EMBL" id="CP001279">
    <property type="protein sequence ID" value="ACM92461.1"/>
    <property type="molecule type" value="Genomic_DNA"/>
</dbReference>